<reference evidence="1" key="1">
    <citation type="submission" date="2017-04" db="EMBL/GenBank/DDBJ databases">
        <title>Genome deletions in a multicellular cyanobacterial endosymbiont for morphological adaptation in marine diatoms.</title>
        <authorList>
            <person name="Wang Y."/>
            <person name="Gao H."/>
            <person name="Li R."/>
            <person name="Xu X."/>
        </authorList>
    </citation>
    <scope>NUCLEOTIDE SEQUENCE</scope>
    <source>
        <strain evidence="1">FACHB 800</strain>
    </source>
</reference>
<dbReference type="KEGG" id="rsin:B6N60_01340"/>
<gene>
    <name evidence="1" type="ORF">B6N60_01340</name>
</gene>
<name>A0A975T5S9_9NOST</name>
<evidence type="ECO:0000313" key="1">
    <source>
        <dbReference type="EMBL" id="QXE22654.1"/>
    </source>
</evidence>
<protein>
    <submittedName>
        <fullName evidence="1">Uncharacterized protein</fullName>
    </submittedName>
</protein>
<evidence type="ECO:0000313" key="2">
    <source>
        <dbReference type="Proteomes" id="UP000683511"/>
    </source>
</evidence>
<accession>A0A975T5S9</accession>
<dbReference type="AlphaFoldDB" id="A0A975T5S9"/>
<proteinExistence type="predicted"/>
<dbReference type="RefSeq" id="WP_190601795.1">
    <property type="nucleotide sequence ID" value="NZ_CP021056.1"/>
</dbReference>
<organism evidence="1 2">
    <name type="scientific">Richelia sinica FACHB-800</name>
    <dbReference type="NCBI Taxonomy" id="1357546"/>
    <lineage>
        <taxon>Bacteria</taxon>
        <taxon>Bacillati</taxon>
        <taxon>Cyanobacteriota</taxon>
        <taxon>Cyanophyceae</taxon>
        <taxon>Nostocales</taxon>
        <taxon>Nostocaceae</taxon>
        <taxon>Richelia</taxon>
    </lineage>
</organism>
<dbReference type="Proteomes" id="UP000683511">
    <property type="component" value="Chromosome"/>
</dbReference>
<sequence length="82" mass="9216">MIDQARFLEILTHARNNVPSSWGTTSEMVGLSPLQDGTWMINIRHTNSNGEIYHYNACIESNSTAMPQNYVGRLEEKTSEAS</sequence>
<keyword evidence="2" id="KW-1185">Reference proteome</keyword>
<dbReference type="EMBL" id="CP021056">
    <property type="protein sequence ID" value="QXE22654.1"/>
    <property type="molecule type" value="Genomic_DNA"/>
</dbReference>